<accession>A0A7X8TSI1</accession>
<evidence type="ECO:0000256" key="1">
    <source>
        <dbReference type="SAM" id="Phobius"/>
    </source>
</evidence>
<evidence type="ECO:0000313" key="2">
    <source>
        <dbReference type="EMBL" id="NLS14009.1"/>
    </source>
</evidence>
<organism evidence="2 3">
    <name type="scientific">Vibrio agarilyticus</name>
    <dbReference type="NCBI Taxonomy" id="2726741"/>
    <lineage>
        <taxon>Bacteria</taxon>
        <taxon>Pseudomonadati</taxon>
        <taxon>Pseudomonadota</taxon>
        <taxon>Gammaproteobacteria</taxon>
        <taxon>Vibrionales</taxon>
        <taxon>Vibrionaceae</taxon>
        <taxon>Vibrio</taxon>
    </lineage>
</organism>
<gene>
    <name evidence="2" type="ORF">HGP28_14035</name>
</gene>
<protein>
    <submittedName>
        <fullName evidence="2">Uncharacterized protein</fullName>
    </submittedName>
</protein>
<dbReference type="Proteomes" id="UP000535589">
    <property type="component" value="Unassembled WGS sequence"/>
</dbReference>
<evidence type="ECO:0000313" key="3">
    <source>
        <dbReference type="Proteomes" id="UP000535589"/>
    </source>
</evidence>
<dbReference type="EMBL" id="JABAIK010000014">
    <property type="protein sequence ID" value="NLS14009.1"/>
    <property type="molecule type" value="Genomic_DNA"/>
</dbReference>
<dbReference type="AlphaFoldDB" id="A0A7X8TSI1"/>
<sequence>MQEKAEKILDYISANPDDCTIAEPDFDVGVFRDLKSQGLVEGIDGSSDGGGMFFNVRMTLKGEQYLAQIKASKPSLAKRFRSSINWTWKGVCVVCSVLATVVSVLAGIKTILS</sequence>
<keyword evidence="1" id="KW-0812">Transmembrane</keyword>
<feature type="transmembrane region" description="Helical" evidence="1">
    <location>
        <begin position="86"/>
        <end position="108"/>
    </location>
</feature>
<dbReference type="RefSeq" id="WP_168837105.1">
    <property type="nucleotide sequence ID" value="NZ_JABAIK010000014.1"/>
</dbReference>
<keyword evidence="1" id="KW-0472">Membrane</keyword>
<proteinExistence type="predicted"/>
<name>A0A7X8TSI1_9VIBR</name>
<keyword evidence="1" id="KW-1133">Transmembrane helix</keyword>
<comment type="caution">
    <text evidence="2">The sequence shown here is derived from an EMBL/GenBank/DDBJ whole genome shotgun (WGS) entry which is preliminary data.</text>
</comment>
<keyword evidence="3" id="KW-1185">Reference proteome</keyword>
<reference evidence="2 3" key="1">
    <citation type="submission" date="2020-04" db="EMBL/GenBank/DDBJ databases">
        <title>Vibrio sp. SM6, a novel species isolated from seawater.</title>
        <authorList>
            <person name="Wang X."/>
        </authorList>
    </citation>
    <scope>NUCLEOTIDE SEQUENCE [LARGE SCALE GENOMIC DNA]</scope>
    <source>
        <strain evidence="2 3">SM6</strain>
    </source>
</reference>